<comment type="caution">
    <text evidence="1">The sequence shown here is derived from an EMBL/GenBank/DDBJ whole genome shotgun (WGS) entry which is preliminary data.</text>
</comment>
<dbReference type="PANTHER" id="PTHR47691">
    <property type="entry name" value="REGULATOR-RELATED"/>
    <property type="match status" value="1"/>
</dbReference>
<organism evidence="1 2">
    <name type="scientific">Actinoplanes subglobosus</name>
    <dbReference type="NCBI Taxonomy" id="1547892"/>
    <lineage>
        <taxon>Bacteria</taxon>
        <taxon>Bacillati</taxon>
        <taxon>Actinomycetota</taxon>
        <taxon>Actinomycetes</taxon>
        <taxon>Micromonosporales</taxon>
        <taxon>Micromonosporaceae</taxon>
        <taxon>Actinoplanes</taxon>
    </lineage>
</organism>
<dbReference type="SUPFAM" id="SSF52540">
    <property type="entry name" value="P-loop containing nucleoside triphosphate hydrolases"/>
    <property type="match status" value="1"/>
</dbReference>
<gene>
    <name evidence="1" type="ORF">ACFO0C_38510</name>
</gene>
<sequence length="1001" mass="111086">MGGQDAIRGFEYQFLRTLEFAFAAMTDPSSPATGIYVESPPAAEPGEDSEAVDFAVYRDAECLIRAQVKTSSATQLTASTAMSILLRLITGPADSYLLLATRPATGEFGRLRTVMKDEKLAEQQFKEALTDLARRSKPVTDALAGLSDDGWTRLRRCRVVTDDRVVPDIRHQMRERVRSLRRQYSTGPQGWDAAGLLLGHLLWDVLSTAASSDDPLIPLDAIRGGLAMDNAALAAAVAGRPWAVNVGNPPRLTDVARPDLIDQIADVLAIPNATPQVPVCVLHGLSGIGKTSLAMAWAIDRSDDYTVVFWIDASTAESIDASFRGVDRWLTSNVDPAPVEEQLFDRIHAGLTRITTPWLLVFDNVPEARQIKRWLPRTGLGHAVVTTTDPSSWHGAFLSTIAVPAMTESQAVTLLERRLEATVDPATAEPRLRSFADHLLRWPLALELASAYLVDTREGIAGVAGYERLIQRALDDEDSIPPDYPRTLVGAVLLALRRMEQRGHASSAADIARKALRFAAFLQPRQIPFHLLMACVMIEPGEDLREELNPLAAYDGDDPPPGEILREMLRGSLVAVDLPIFGGASPQETVRSLDYSITSNEIVQEVIRRDIAREQLVEPVVTHAGYFAQRWLQQLIDWKRHDLAMAFAGHCVYLARAALRHGISNYATALLWGNTSSILGFTENWQQAEIYLRAELDYLRTTSDRPSSTMVVGTYAQLAVTLIRRADRVADVVDEVCDLLDEVVAWHVREARSDHAGVEGATFNAYQVAYQLGHDLPGHQRVNELATRLLALVKDDDSVDADTSVAMVVHELGERLRTENDYEQLANEIDLRLEDRQYAFHRATMLRFLTEAQLHLKRYDEAVTSVRRLRRYVEADALSYLDVETLLTNVAYLCLSFLARAADGAVEVLTETAALTQEYQARGNQLRPGDQAQLEVVRAYLAMHGADFAAMLDSLNRVDRGALESADVARRRGVPDVYWLLIRWAETLPNNVARMMDRTHE</sequence>
<protein>
    <recommendedName>
        <fullName evidence="3">NB-ARC domain-containing protein</fullName>
    </recommendedName>
</protein>
<proteinExistence type="predicted"/>
<reference evidence="2" key="1">
    <citation type="journal article" date="2019" name="Int. J. Syst. Evol. Microbiol.">
        <title>The Global Catalogue of Microorganisms (GCM) 10K type strain sequencing project: providing services to taxonomists for standard genome sequencing and annotation.</title>
        <authorList>
            <consortium name="The Broad Institute Genomics Platform"/>
            <consortium name="The Broad Institute Genome Sequencing Center for Infectious Disease"/>
            <person name="Wu L."/>
            <person name="Ma J."/>
        </authorList>
    </citation>
    <scope>NUCLEOTIDE SEQUENCE [LARGE SCALE GENOMIC DNA]</scope>
    <source>
        <strain evidence="2">TBRC 5832</strain>
    </source>
</reference>
<accession>A0ABV8J750</accession>
<dbReference type="RefSeq" id="WP_378071731.1">
    <property type="nucleotide sequence ID" value="NZ_JBHSBL010000026.1"/>
</dbReference>
<dbReference type="Proteomes" id="UP001595867">
    <property type="component" value="Unassembled WGS sequence"/>
</dbReference>
<keyword evidence="2" id="KW-1185">Reference proteome</keyword>
<dbReference type="Gene3D" id="3.40.50.300">
    <property type="entry name" value="P-loop containing nucleotide triphosphate hydrolases"/>
    <property type="match status" value="1"/>
</dbReference>
<dbReference type="EMBL" id="JBHSBL010000026">
    <property type="protein sequence ID" value="MFC4070855.1"/>
    <property type="molecule type" value="Genomic_DNA"/>
</dbReference>
<dbReference type="InterPro" id="IPR027417">
    <property type="entry name" value="P-loop_NTPase"/>
</dbReference>
<dbReference type="PANTHER" id="PTHR47691:SF3">
    <property type="entry name" value="HTH-TYPE TRANSCRIPTIONAL REGULATOR RV0890C-RELATED"/>
    <property type="match status" value="1"/>
</dbReference>
<evidence type="ECO:0008006" key="3">
    <source>
        <dbReference type="Google" id="ProtNLM"/>
    </source>
</evidence>
<evidence type="ECO:0000313" key="2">
    <source>
        <dbReference type="Proteomes" id="UP001595867"/>
    </source>
</evidence>
<name>A0ABV8J750_9ACTN</name>
<evidence type="ECO:0000313" key="1">
    <source>
        <dbReference type="EMBL" id="MFC4070855.1"/>
    </source>
</evidence>